<evidence type="ECO:0000256" key="1">
    <source>
        <dbReference type="SAM" id="Phobius"/>
    </source>
</evidence>
<dbReference type="Proteomes" id="UP000295164">
    <property type="component" value="Unassembled WGS sequence"/>
</dbReference>
<keyword evidence="1" id="KW-0812">Transmembrane</keyword>
<reference evidence="2 3" key="1">
    <citation type="submission" date="2019-03" db="EMBL/GenBank/DDBJ databases">
        <authorList>
            <person name="Kim M.K.M."/>
        </authorList>
    </citation>
    <scope>NUCLEOTIDE SEQUENCE [LARGE SCALE GENOMIC DNA]</scope>
    <source>
        <strain evidence="2 3">17J68-15</strain>
    </source>
</reference>
<name>A0A4R4E230_9BACT</name>
<protein>
    <submittedName>
        <fullName evidence="2">Uncharacterized protein</fullName>
    </submittedName>
</protein>
<feature type="transmembrane region" description="Helical" evidence="1">
    <location>
        <begin position="7"/>
        <end position="27"/>
    </location>
</feature>
<dbReference type="RefSeq" id="WP_131851879.1">
    <property type="nucleotide sequence ID" value="NZ_SKFH01000011.1"/>
</dbReference>
<proteinExistence type="predicted"/>
<evidence type="ECO:0000313" key="2">
    <source>
        <dbReference type="EMBL" id="TCZ72265.1"/>
    </source>
</evidence>
<keyword evidence="3" id="KW-1185">Reference proteome</keyword>
<dbReference type="EMBL" id="SKFH01000011">
    <property type="protein sequence ID" value="TCZ72265.1"/>
    <property type="molecule type" value="Genomic_DNA"/>
</dbReference>
<comment type="caution">
    <text evidence="2">The sequence shown here is derived from an EMBL/GenBank/DDBJ whole genome shotgun (WGS) entry which is preliminary data.</text>
</comment>
<gene>
    <name evidence="2" type="ORF">E0486_09250</name>
</gene>
<feature type="transmembrane region" description="Helical" evidence="1">
    <location>
        <begin position="47"/>
        <end position="69"/>
    </location>
</feature>
<dbReference type="AlphaFoldDB" id="A0A4R4E230"/>
<accession>A0A4R4E230</accession>
<keyword evidence="1" id="KW-0472">Membrane</keyword>
<sequence length="90" mass="9961">MDKRSWIPILLIVSLASIGYAIYRSTAERVVITEGNRQTVYGEPQNGLVLGLLLLGGLCLLASVALSTWRDTREITSTRVEEGPIANFRR</sequence>
<keyword evidence="1" id="KW-1133">Transmembrane helix</keyword>
<evidence type="ECO:0000313" key="3">
    <source>
        <dbReference type="Proteomes" id="UP000295164"/>
    </source>
</evidence>
<organism evidence="2 3">
    <name type="scientific">Flaviaesturariibacter aridisoli</name>
    <dbReference type="NCBI Taxonomy" id="2545761"/>
    <lineage>
        <taxon>Bacteria</taxon>
        <taxon>Pseudomonadati</taxon>
        <taxon>Bacteroidota</taxon>
        <taxon>Chitinophagia</taxon>
        <taxon>Chitinophagales</taxon>
        <taxon>Chitinophagaceae</taxon>
        <taxon>Flaviaestuariibacter</taxon>
    </lineage>
</organism>